<accession>A0A5J4T3Z0</accession>
<evidence type="ECO:0000313" key="1">
    <source>
        <dbReference type="EMBL" id="KAA6353074.1"/>
    </source>
</evidence>
<feature type="non-terminal residue" evidence="1">
    <location>
        <position position="1"/>
    </location>
</feature>
<organism evidence="1 2">
    <name type="scientific">Streblomastix strix</name>
    <dbReference type="NCBI Taxonomy" id="222440"/>
    <lineage>
        <taxon>Eukaryota</taxon>
        <taxon>Metamonada</taxon>
        <taxon>Preaxostyla</taxon>
        <taxon>Oxymonadida</taxon>
        <taxon>Streblomastigidae</taxon>
        <taxon>Streblomastix</taxon>
    </lineage>
</organism>
<gene>
    <name evidence="1" type="ORF">EZS28_051399</name>
</gene>
<sequence>GNGGAIYAQIKSGTSGGLSITGTTKTTFTSCQALPTDSGLGGAIYLDLASGTETKFDLTGASYSTGNNALYGKSLFINAQGDLQVAVPLNQGSKIGAGLDSYEYANLDNLMGYDNFDEIQSDEISLYFAYSLPLDVCHIKYPFLDEQGDDNRFCGHFYQPCLTLDYALLQNGAVPEEKKVGIINFYVLNSLIAIDLIEGQVKIQNSLNNQGETTNIQSELLIEEDGKFSIISGSLLFDKITFKINANAQEGYLLTASSESIEIEISNCFIRMASDTTGYSISTGLAQLNGGQLTISNLD</sequence>
<dbReference type="AlphaFoldDB" id="A0A5J4T3Z0"/>
<proteinExistence type="predicted"/>
<reference evidence="1 2" key="1">
    <citation type="submission" date="2019-03" db="EMBL/GenBank/DDBJ databases">
        <title>Single cell metagenomics reveals metabolic interactions within the superorganism composed of flagellate Streblomastix strix and complex community of Bacteroidetes bacteria on its surface.</title>
        <authorList>
            <person name="Treitli S.C."/>
            <person name="Kolisko M."/>
            <person name="Husnik F."/>
            <person name="Keeling P."/>
            <person name="Hampl V."/>
        </authorList>
    </citation>
    <scope>NUCLEOTIDE SEQUENCE [LARGE SCALE GENOMIC DNA]</scope>
    <source>
        <strain evidence="1">ST1C</strain>
    </source>
</reference>
<comment type="caution">
    <text evidence="1">The sequence shown here is derived from an EMBL/GenBank/DDBJ whole genome shotgun (WGS) entry which is preliminary data.</text>
</comment>
<dbReference type="EMBL" id="SNRW01038811">
    <property type="protein sequence ID" value="KAA6353074.1"/>
    <property type="molecule type" value="Genomic_DNA"/>
</dbReference>
<feature type="non-terminal residue" evidence="1">
    <location>
        <position position="299"/>
    </location>
</feature>
<dbReference type="Proteomes" id="UP000324800">
    <property type="component" value="Unassembled WGS sequence"/>
</dbReference>
<evidence type="ECO:0000313" key="2">
    <source>
        <dbReference type="Proteomes" id="UP000324800"/>
    </source>
</evidence>
<protein>
    <submittedName>
        <fullName evidence="1">Uncharacterized protein</fullName>
    </submittedName>
</protein>
<name>A0A5J4T3Z0_9EUKA</name>